<comment type="pathway">
    <text evidence="5">Amino-acid degradation; L-histidine degradation into L-glutamate; L-glutamate from N-formimidoyl-L-glutamate (hydrolase route): step 1/1.</text>
</comment>
<evidence type="ECO:0000256" key="4">
    <source>
        <dbReference type="ARBA" id="ARBA00023211"/>
    </source>
</evidence>
<sequence length="333" mass="35304">MTEFAFPTWTGRHDGSGQQQKRWHSTIAPVDNAQAGFALLGFVSDEGVRRNQGRTGAAEGPAAIRSALGSMAVHHEVPLFDGGDVIVSDGELESAQQRYGQALSQLLQQRKLTVGLGGGHELAWASYLGVRGAYPNARLGIINLDAHLDNRSDEQATSGTGFAQIMAAEAQSGAQTQVTALGIAEASNTAELFNRAKDTGIRWITDDRWITYPSEAGAAVAQLLEQVDVVYLTIDLDVLPAATAPAVSAPAAYGVPLPLVSAVIDHVAASGKLVHADIAELNPSFDRDNQTAAVAARFVDRLTTAERGQHLVQSHPSAAEASQSQGIEYNQYR</sequence>
<feature type="binding site" evidence="5">
    <location>
        <position position="235"/>
    </location>
    <ligand>
        <name>Mn(2+)</name>
        <dbReference type="ChEBI" id="CHEBI:29035"/>
        <label>1</label>
    </ligand>
</feature>
<dbReference type="HAMAP" id="MF_00737">
    <property type="entry name" value="Formimidoylglutam"/>
    <property type="match status" value="1"/>
</dbReference>
<gene>
    <name evidence="5 10" type="primary">hutG</name>
    <name evidence="10" type="ORF">GCM10009720_15720</name>
</gene>
<feature type="binding site" evidence="5">
    <location>
        <position position="235"/>
    </location>
    <ligand>
        <name>Mn(2+)</name>
        <dbReference type="ChEBI" id="CHEBI:29035"/>
        <label>2</label>
    </ligand>
</feature>
<dbReference type="CDD" id="cd09988">
    <property type="entry name" value="Formimidoylglutamase"/>
    <property type="match status" value="1"/>
</dbReference>
<evidence type="ECO:0000256" key="3">
    <source>
        <dbReference type="ARBA" id="ARBA00022808"/>
    </source>
</evidence>
<evidence type="ECO:0000256" key="1">
    <source>
        <dbReference type="ARBA" id="ARBA00022723"/>
    </source>
</evidence>
<dbReference type="InterPro" id="IPR005923">
    <property type="entry name" value="HutG"/>
</dbReference>
<keyword evidence="11" id="KW-1185">Reference proteome</keyword>
<dbReference type="PROSITE" id="PS01053">
    <property type="entry name" value="ARGINASE_1"/>
    <property type="match status" value="1"/>
</dbReference>
<keyword evidence="1 5" id="KW-0479">Metal-binding</keyword>
<dbReference type="InterPro" id="IPR020855">
    <property type="entry name" value="Ureohydrolase_Mn_BS"/>
</dbReference>
<dbReference type="Proteomes" id="UP001501461">
    <property type="component" value="Unassembled WGS sequence"/>
</dbReference>
<dbReference type="InterPro" id="IPR023696">
    <property type="entry name" value="Ureohydrolase_dom_sf"/>
</dbReference>
<dbReference type="EMBL" id="BAAAMN010000027">
    <property type="protein sequence ID" value="GAA2036026.1"/>
    <property type="molecule type" value="Genomic_DNA"/>
</dbReference>
<proteinExistence type="inferred from homology"/>
<comment type="catalytic activity">
    <reaction evidence="5">
        <text>N-formimidoyl-L-glutamate + H2O = formamide + L-glutamate</text>
        <dbReference type="Rhea" id="RHEA:22492"/>
        <dbReference type="ChEBI" id="CHEBI:15377"/>
        <dbReference type="ChEBI" id="CHEBI:16397"/>
        <dbReference type="ChEBI" id="CHEBI:29985"/>
        <dbReference type="ChEBI" id="CHEBI:58928"/>
        <dbReference type="EC" id="3.5.3.8"/>
    </reaction>
</comment>
<dbReference type="Pfam" id="PF00491">
    <property type="entry name" value="Arginase"/>
    <property type="match status" value="1"/>
</dbReference>
<feature type="binding site" evidence="5">
    <location>
        <position position="149"/>
    </location>
    <ligand>
        <name>Mn(2+)</name>
        <dbReference type="ChEBI" id="CHEBI:29035"/>
        <label>1</label>
    </ligand>
</feature>
<dbReference type="PRINTS" id="PR00116">
    <property type="entry name" value="ARGINASE"/>
</dbReference>
<reference evidence="11" key="1">
    <citation type="journal article" date="2019" name="Int. J. Syst. Evol. Microbiol.">
        <title>The Global Catalogue of Microorganisms (GCM) 10K type strain sequencing project: providing services to taxonomists for standard genome sequencing and annotation.</title>
        <authorList>
            <consortium name="The Broad Institute Genomics Platform"/>
            <consortium name="The Broad Institute Genome Sequencing Center for Infectious Disease"/>
            <person name="Wu L."/>
            <person name="Ma J."/>
        </authorList>
    </citation>
    <scope>NUCLEOTIDE SEQUENCE [LARGE SCALE GENOMIC DNA]</scope>
    <source>
        <strain evidence="11">JCM 13595</strain>
    </source>
</reference>
<dbReference type="NCBIfam" id="TIGR01227">
    <property type="entry name" value="hutG"/>
    <property type="match status" value="1"/>
</dbReference>
<keyword evidence="4 5" id="KW-0464">Manganese</keyword>
<comment type="caution">
    <text evidence="10">The sequence shown here is derived from an EMBL/GenBank/DDBJ whole genome shotgun (WGS) entry which is preliminary data.</text>
</comment>
<feature type="binding site" evidence="5">
    <location>
        <position position="237"/>
    </location>
    <ligand>
        <name>Mn(2+)</name>
        <dbReference type="ChEBI" id="CHEBI:29035"/>
        <label>2</label>
    </ligand>
</feature>
<comment type="function">
    <text evidence="5">Catalyzes the conversion of N-formimidoyl-L-glutamate to L-glutamate and formamide.</text>
</comment>
<evidence type="ECO:0000256" key="6">
    <source>
        <dbReference type="NCBIfam" id="TIGR01227"/>
    </source>
</evidence>
<comment type="cofactor">
    <cofactor evidence="5">
        <name>Mn(2+)</name>
        <dbReference type="ChEBI" id="CHEBI:29035"/>
    </cofactor>
    <text evidence="5">Binds 2 manganese ions per subunit.</text>
</comment>
<organism evidence="10 11">
    <name type="scientific">Yaniella flava</name>
    <dbReference type="NCBI Taxonomy" id="287930"/>
    <lineage>
        <taxon>Bacteria</taxon>
        <taxon>Bacillati</taxon>
        <taxon>Actinomycetota</taxon>
        <taxon>Actinomycetes</taxon>
        <taxon>Micrococcales</taxon>
        <taxon>Micrococcaceae</taxon>
        <taxon>Yaniella</taxon>
    </lineage>
</organism>
<dbReference type="SUPFAM" id="SSF52768">
    <property type="entry name" value="Arginase/deacetylase"/>
    <property type="match status" value="1"/>
</dbReference>
<evidence type="ECO:0000256" key="9">
    <source>
        <dbReference type="SAM" id="MobiDB-lite"/>
    </source>
</evidence>
<evidence type="ECO:0000256" key="2">
    <source>
        <dbReference type="ARBA" id="ARBA00022801"/>
    </source>
</evidence>
<dbReference type="RefSeq" id="WP_343957296.1">
    <property type="nucleotide sequence ID" value="NZ_BAAAMN010000027.1"/>
</dbReference>
<name>A0ABP5FXJ9_9MICC</name>
<protein>
    <recommendedName>
        <fullName evidence="5 6">Formimidoylglutamase</fullName>
        <ecNumber evidence="5 6">3.5.3.8</ecNumber>
    </recommendedName>
    <alternativeName>
        <fullName evidence="5">Formiminoglutamase</fullName>
    </alternativeName>
    <alternativeName>
        <fullName evidence="5">Formiminoglutamate hydrolase</fullName>
    </alternativeName>
</protein>
<feature type="binding site" evidence="5">
    <location>
        <position position="145"/>
    </location>
    <ligand>
        <name>Mn(2+)</name>
        <dbReference type="ChEBI" id="CHEBI:29035"/>
        <label>2</label>
    </ligand>
</feature>
<evidence type="ECO:0000313" key="10">
    <source>
        <dbReference type="EMBL" id="GAA2036026.1"/>
    </source>
</evidence>
<feature type="binding site" evidence="5">
    <location>
        <position position="120"/>
    </location>
    <ligand>
        <name>Mn(2+)</name>
        <dbReference type="ChEBI" id="CHEBI:29035"/>
        <label>1</label>
    </ligand>
</feature>
<accession>A0ABP5FXJ9</accession>
<keyword evidence="3 5" id="KW-0369">Histidine metabolism</keyword>
<dbReference type="PROSITE" id="PS51409">
    <property type="entry name" value="ARGINASE_2"/>
    <property type="match status" value="1"/>
</dbReference>
<dbReference type="EC" id="3.5.3.8" evidence="5 6"/>
<dbReference type="InterPro" id="IPR006035">
    <property type="entry name" value="Ureohydrolase"/>
</dbReference>
<comment type="similarity">
    <text evidence="5 7 8">Belongs to the arginase family.</text>
</comment>
<evidence type="ECO:0000256" key="8">
    <source>
        <dbReference type="RuleBase" id="RU003684"/>
    </source>
</evidence>
<dbReference type="PANTHER" id="PTHR11358:SF35">
    <property type="entry name" value="FORMIMIDOYLGLUTAMASE"/>
    <property type="match status" value="1"/>
</dbReference>
<evidence type="ECO:0000256" key="7">
    <source>
        <dbReference type="PROSITE-ProRule" id="PRU00742"/>
    </source>
</evidence>
<evidence type="ECO:0000313" key="11">
    <source>
        <dbReference type="Proteomes" id="UP001501461"/>
    </source>
</evidence>
<feature type="binding site" evidence="5">
    <location>
        <position position="145"/>
    </location>
    <ligand>
        <name>Mn(2+)</name>
        <dbReference type="ChEBI" id="CHEBI:29035"/>
        <label>1</label>
    </ligand>
</feature>
<dbReference type="PANTHER" id="PTHR11358">
    <property type="entry name" value="ARGINASE/AGMATINASE"/>
    <property type="match status" value="1"/>
</dbReference>
<evidence type="ECO:0000256" key="5">
    <source>
        <dbReference type="HAMAP-Rule" id="MF_00737"/>
    </source>
</evidence>
<feature type="binding site" evidence="5">
    <location>
        <position position="147"/>
    </location>
    <ligand>
        <name>Mn(2+)</name>
        <dbReference type="ChEBI" id="CHEBI:29035"/>
        <label>2</label>
    </ligand>
</feature>
<dbReference type="Gene3D" id="3.40.800.10">
    <property type="entry name" value="Ureohydrolase domain"/>
    <property type="match status" value="1"/>
</dbReference>
<feature type="region of interest" description="Disordered" evidence="9">
    <location>
        <begin position="311"/>
        <end position="333"/>
    </location>
</feature>
<keyword evidence="2 5" id="KW-0378">Hydrolase</keyword>